<proteinExistence type="predicted"/>
<evidence type="ECO:0000313" key="2">
    <source>
        <dbReference type="Proteomes" id="UP000482209"/>
    </source>
</evidence>
<reference evidence="1 2" key="1">
    <citation type="submission" date="2019-08" db="EMBL/GenBank/DDBJ databases">
        <title>In-depth cultivation of the pig gut microbiome towards novel bacterial diversity and tailored functional studies.</title>
        <authorList>
            <person name="Wylensek D."/>
            <person name="Hitch T.C.A."/>
            <person name="Clavel T."/>
        </authorList>
    </citation>
    <scope>NUCLEOTIDE SEQUENCE [LARGE SCALE GENOMIC DNA]</scope>
    <source>
        <strain evidence="1 2">WCA-693-APC-MOT-I</strain>
    </source>
</reference>
<dbReference type="Proteomes" id="UP000482209">
    <property type="component" value="Unassembled WGS sequence"/>
</dbReference>
<dbReference type="EMBL" id="VUMT01000013">
    <property type="protein sequence ID" value="MSS64077.1"/>
    <property type="molecule type" value="Genomic_DNA"/>
</dbReference>
<dbReference type="AlphaFoldDB" id="A0A6L5XZR9"/>
<keyword evidence="2" id="KW-1185">Reference proteome</keyword>
<name>A0A6L5XZR9_9FIRM</name>
<dbReference type="RefSeq" id="WP_154519481.1">
    <property type="nucleotide sequence ID" value="NZ_VUMT01000013.1"/>
</dbReference>
<sequence length="109" mass="12635">MLVTELVKKINFNDSCVNELVYANGTVILNIDLCMWKQNEYQDGDPELKEVILKFLNSTNYNWDSEKREDEIDYDSIVDVTCEESTVKIVLEDEVVSILTFECSEVQID</sequence>
<organism evidence="1 2">
    <name type="scientific">Velocimicrobium porci</name>
    <dbReference type="NCBI Taxonomy" id="2606634"/>
    <lineage>
        <taxon>Bacteria</taxon>
        <taxon>Bacillati</taxon>
        <taxon>Bacillota</taxon>
        <taxon>Clostridia</taxon>
        <taxon>Lachnospirales</taxon>
        <taxon>Lachnospiraceae</taxon>
        <taxon>Velocimicrobium</taxon>
    </lineage>
</organism>
<gene>
    <name evidence="1" type="ORF">FYJ58_09350</name>
</gene>
<accession>A0A6L5XZR9</accession>
<protein>
    <submittedName>
        <fullName evidence="1">Uncharacterized protein</fullName>
    </submittedName>
</protein>
<comment type="caution">
    <text evidence="1">The sequence shown here is derived from an EMBL/GenBank/DDBJ whole genome shotgun (WGS) entry which is preliminary data.</text>
</comment>
<evidence type="ECO:0000313" key="1">
    <source>
        <dbReference type="EMBL" id="MSS64077.1"/>
    </source>
</evidence>